<keyword evidence="1" id="KW-1133">Transmembrane helix</keyword>
<dbReference type="Proteomes" id="UP000502504">
    <property type="component" value="Chromosome"/>
</dbReference>
<evidence type="ECO:0000313" key="2">
    <source>
        <dbReference type="EMBL" id="QIT42298.1"/>
    </source>
</evidence>
<dbReference type="AlphaFoldDB" id="A0AAE6Y3F2"/>
<dbReference type="RefSeq" id="WP_167797133.1">
    <property type="nucleotide sequence ID" value="NZ_CM007717.1"/>
</dbReference>
<evidence type="ECO:0000256" key="1">
    <source>
        <dbReference type="SAM" id="Phobius"/>
    </source>
</evidence>
<dbReference type="EMBL" id="CP050692">
    <property type="protein sequence ID" value="QIT42298.1"/>
    <property type="molecule type" value="Genomic_DNA"/>
</dbReference>
<evidence type="ECO:0000313" key="3">
    <source>
        <dbReference type="Proteomes" id="UP000502504"/>
    </source>
</evidence>
<keyword evidence="1" id="KW-0812">Transmembrane</keyword>
<proteinExistence type="predicted"/>
<feature type="transmembrane region" description="Helical" evidence="1">
    <location>
        <begin position="7"/>
        <end position="25"/>
    </location>
</feature>
<accession>A0AAE6Y3F2</accession>
<keyword evidence="1" id="KW-0472">Membrane</keyword>
<name>A0AAE6Y3F2_STRAT</name>
<gene>
    <name evidence="2" type="ORF">HCX60_01130</name>
</gene>
<feature type="transmembrane region" description="Helical" evidence="1">
    <location>
        <begin position="31"/>
        <end position="49"/>
    </location>
</feature>
<sequence length="55" mass="5761">MRTRQFGGMLVFGVFVVASAIGYGLNDGTPSVPWGVSGAVAGLLLALLIRRVRGR</sequence>
<organism evidence="2 3">
    <name type="scientific">Streptomyces antibioticus</name>
    <dbReference type="NCBI Taxonomy" id="1890"/>
    <lineage>
        <taxon>Bacteria</taxon>
        <taxon>Bacillati</taxon>
        <taxon>Actinomycetota</taxon>
        <taxon>Actinomycetes</taxon>
        <taxon>Kitasatosporales</taxon>
        <taxon>Streptomycetaceae</taxon>
        <taxon>Streptomyces</taxon>
    </lineage>
</organism>
<protein>
    <submittedName>
        <fullName evidence="2">Uncharacterized protein</fullName>
    </submittedName>
</protein>
<reference evidence="2 3" key="1">
    <citation type="submission" date="2020-03" db="EMBL/GenBank/DDBJ databases">
        <title>Is there a link between lipid content and antibiotic production in Streptomyces?</title>
        <authorList>
            <person name="David M."/>
            <person name="Lejeune C."/>
            <person name="Abreu S."/>
            <person name="Thibessard A."/>
            <person name="Leblond P."/>
            <person name="Chaminade P."/>
            <person name="Virolle M.-J."/>
        </authorList>
    </citation>
    <scope>NUCLEOTIDE SEQUENCE [LARGE SCALE GENOMIC DNA]</scope>
    <source>
        <strain evidence="2 3">DSM 41481</strain>
    </source>
</reference>